<gene>
    <name evidence="3" type="ORF">DFQ01_10232</name>
</gene>
<keyword evidence="2" id="KW-0472">Membrane</keyword>
<dbReference type="Pfam" id="PF13181">
    <property type="entry name" value="TPR_8"/>
    <property type="match status" value="1"/>
</dbReference>
<accession>A0A2V2YYC6</accession>
<dbReference type="SMART" id="SM00028">
    <property type="entry name" value="TPR"/>
    <property type="match status" value="2"/>
</dbReference>
<dbReference type="PROSITE" id="PS50005">
    <property type="entry name" value="TPR"/>
    <property type="match status" value="1"/>
</dbReference>
<dbReference type="Gene3D" id="1.25.40.10">
    <property type="entry name" value="Tetratricopeptide repeat domain"/>
    <property type="match status" value="1"/>
</dbReference>
<reference evidence="3 4" key="1">
    <citation type="submission" date="2018-05" db="EMBL/GenBank/DDBJ databases">
        <title>Genomic Encyclopedia of Type Strains, Phase III (KMG-III): the genomes of soil and plant-associated and newly described type strains.</title>
        <authorList>
            <person name="Whitman W."/>
        </authorList>
    </citation>
    <scope>NUCLEOTIDE SEQUENCE [LARGE SCALE GENOMIC DNA]</scope>
    <source>
        <strain evidence="3 4">CECT 5696</strain>
    </source>
</reference>
<feature type="repeat" description="TPR" evidence="1">
    <location>
        <begin position="103"/>
        <end position="136"/>
    </location>
</feature>
<dbReference type="SUPFAM" id="SSF48452">
    <property type="entry name" value="TPR-like"/>
    <property type="match status" value="1"/>
</dbReference>
<keyword evidence="4" id="KW-1185">Reference proteome</keyword>
<keyword evidence="2" id="KW-0812">Transmembrane</keyword>
<dbReference type="InterPro" id="IPR019734">
    <property type="entry name" value="TPR_rpt"/>
</dbReference>
<evidence type="ECO:0000256" key="2">
    <source>
        <dbReference type="SAM" id="Phobius"/>
    </source>
</evidence>
<dbReference type="AlphaFoldDB" id="A0A2V2YYC6"/>
<evidence type="ECO:0000256" key="1">
    <source>
        <dbReference type="PROSITE-ProRule" id="PRU00339"/>
    </source>
</evidence>
<organism evidence="3 4">
    <name type="scientific">Paenibacillus cellulosilyticus</name>
    <dbReference type="NCBI Taxonomy" id="375489"/>
    <lineage>
        <taxon>Bacteria</taxon>
        <taxon>Bacillati</taxon>
        <taxon>Bacillota</taxon>
        <taxon>Bacilli</taxon>
        <taxon>Bacillales</taxon>
        <taxon>Paenibacillaceae</taxon>
        <taxon>Paenibacillus</taxon>
    </lineage>
</organism>
<dbReference type="Proteomes" id="UP000246635">
    <property type="component" value="Unassembled WGS sequence"/>
</dbReference>
<evidence type="ECO:0000313" key="3">
    <source>
        <dbReference type="EMBL" id="PWW07140.1"/>
    </source>
</evidence>
<dbReference type="RefSeq" id="WP_110042417.1">
    <property type="nucleotide sequence ID" value="NZ_CP054612.1"/>
</dbReference>
<protein>
    <submittedName>
        <fullName evidence="3">Tetratricopeptide repeat protein</fullName>
    </submittedName>
</protein>
<feature type="transmembrane region" description="Helical" evidence="2">
    <location>
        <begin position="6"/>
        <end position="32"/>
    </location>
</feature>
<name>A0A2V2YYC6_9BACL</name>
<comment type="caution">
    <text evidence="3">The sequence shown here is derived from an EMBL/GenBank/DDBJ whole genome shotgun (WGS) entry which is preliminary data.</text>
</comment>
<dbReference type="OrthoDB" id="2658060at2"/>
<proteinExistence type="predicted"/>
<dbReference type="EMBL" id="QGTQ01000002">
    <property type="protein sequence ID" value="PWW07140.1"/>
    <property type="molecule type" value="Genomic_DNA"/>
</dbReference>
<sequence length="227" mass="26362">MFGKFLLFGLLWSIFGNPFLAFIALVVILYIIDRRFIGLSPSLLKPLRRMGRIRKLRHQLDLNPNDLSSKLELAKLLIEKKSFRPAKELLEPLQDRESVEQSAEYWDGLGTCLLRTDELEAGEAAIRRALAINPRVKYGQPYLRLAAMNSTRDTSKALEDIEAFQQIHTSSCEGYYRLAKLNNLMGRKAEAKRALEESTKLYRMLPRYKRREERRWALLSYLSRLIG</sequence>
<dbReference type="InterPro" id="IPR011990">
    <property type="entry name" value="TPR-like_helical_dom_sf"/>
</dbReference>
<keyword evidence="2" id="KW-1133">Transmembrane helix</keyword>
<keyword evidence="1" id="KW-0802">TPR repeat</keyword>
<evidence type="ECO:0000313" key="4">
    <source>
        <dbReference type="Proteomes" id="UP000246635"/>
    </source>
</evidence>